<dbReference type="Gene3D" id="3.40.140.120">
    <property type="match status" value="1"/>
</dbReference>
<evidence type="ECO:0000313" key="2">
    <source>
        <dbReference type="EMBL" id="RSL15568.1"/>
    </source>
</evidence>
<evidence type="ECO:0000256" key="1">
    <source>
        <dbReference type="SAM" id="MobiDB-lite"/>
    </source>
</evidence>
<protein>
    <submittedName>
        <fullName evidence="2">HK97 family phage portal protein</fullName>
    </submittedName>
</protein>
<feature type="region of interest" description="Disordered" evidence="1">
    <location>
        <begin position="431"/>
        <end position="454"/>
    </location>
</feature>
<dbReference type="Pfam" id="PF04860">
    <property type="entry name" value="Phage_portal"/>
    <property type="match status" value="1"/>
</dbReference>
<comment type="caution">
    <text evidence="2">The sequence shown here is derived from an EMBL/GenBank/DDBJ whole genome shotgun (WGS) entry which is preliminary data.</text>
</comment>
<dbReference type="InterPro" id="IPR006944">
    <property type="entry name" value="Phage/GTA_portal"/>
</dbReference>
<organism evidence="2 3">
    <name type="scientific">Edaphobacter aggregans</name>
    <dbReference type="NCBI Taxonomy" id="570835"/>
    <lineage>
        <taxon>Bacteria</taxon>
        <taxon>Pseudomonadati</taxon>
        <taxon>Acidobacteriota</taxon>
        <taxon>Terriglobia</taxon>
        <taxon>Terriglobales</taxon>
        <taxon>Acidobacteriaceae</taxon>
        <taxon>Edaphobacter</taxon>
    </lineage>
</organism>
<accession>A0A3R9NWW9</accession>
<name>A0A3R9NWW9_9BACT</name>
<dbReference type="Gene3D" id="1.20.1270.210">
    <property type="match status" value="1"/>
</dbReference>
<dbReference type="InterPro" id="IPR006427">
    <property type="entry name" value="Portal_HK97"/>
</dbReference>
<sequence length="454" mass="49503">MNTSTNAGRTLTRNQNRTKQEMITLGLSMPTTKTEKRSENGFSLPVPGNWQSVFGFGTNSDAGEIITPQNSMQVSTVWACVRILAESLGSLPCKLYSRTANGRQEAISHPVYKLLRDSPSDEQTAVSFWELMTTWVCLHGNAYAQIQRSGANGSPVAFWPLRPELTNPVRLPDGSIGYRTTDGDGVARLLKGKDVLHFLGISICGLIGLSPIHAARQSIGLARAAERYGSTLFKSSAVPALAITTTAKVKAEDKAKMRADWETLQTGSSQHRVAILDADMKIEKLGISAEDSQFLETRNYQRADIAAIFRIAPHLVGDTQKISNANLVQENLQLVTQTLRPWLSRFESELRRKVLSTLAGNYDVEFDTTELTRGDSVAESAAFTAGVQGGWLSPAEVRHALNLNPGPECLNAYRVPVNYQNAETLLDTQSIQDEPVGPDSGLAPADSNEGQKDE</sequence>
<dbReference type="EMBL" id="RSDW01000001">
    <property type="protein sequence ID" value="RSL15568.1"/>
    <property type="molecule type" value="Genomic_DNA"/>
</dbReference>
<dbReference type="NCBIfam" id="TIGR01537">
    <property type="entry name" value="portal_HK97"/>
    <property type="match status" value="1"/>
</dbReference>
<reference evidence="2 3" key="1">
    <citation type="submission" date="2018-12" db="EMBL/GenBank/DDBJ databases">
        <title>Sequencing of bacterial isolates from soil warming experiment in Harvard Forest, Massachusetts, USA.</title>
        <authorList>
            <person name="Deangelis K."/>
        </authorList>
    </citation>
    <scope>NUCLEOTIDE SEQUENCE [LARGE SCALE GENOMIC DNA]</scope>
    <source>
        <strain evidence="2 3">EB153</strain>
    </source>
</reference>
<evidence type="ECO:0000313" key="3">
    <source>
        <dbReference type="Proteomes" id="UP000269669"/>
    </source>
</evidence>
<dbReference type="Proteomes" id="UP000269669">
    <property type="component" value="Unassembled WGS sequence"/>
</dbReference>
<dbReference type="Gene3D" id="3.30.1120.70">
    <property type="match status" value="1"/>
</dbReference>
<keyword evidence="3" id="KW-1185">Reference proteome</keyword>
<proteinExistence type="predicted"/>
<dbReference type="AlphaFoldDB" id="A0A3R9NWW9"/>
<gene>
    <name evidence="2" type="ORF">EDE15_1059</name>
</gene>